<organism evidence="1 2">
    <name type="scientific">Vreelandella aquamarina</name>
    <dbReference type="NCBI Taxonomy" id="77097"/>
    <lineage>
        <taxon>Bacteria</taxon>
        <taxon>Pseudomonadati</taxon>
        <taxon>Pseudomonadota</taxon>
        <taxon>Gammaproteobacteria</taxon>
        <taxon>Oceanospirillales</taxon>
        <taxon>Halomonadaceae</taxon>
        <taxon>Vreelandella</taxon>
    </lineage>
</organism>
<reference evidence="1" key="1">
    <citation type="submission" date="2020-06" db="EMBL/GenBank/DDBJ databases">
        <title>Whole Genome Sequence of Halomonas aquamarina MB598.</title>
        <authorList>
            <person name="Pervaiz M."/>
            <person name="Fariq A."/>
            <person name="Yasmin A."/>
            <person name="Welch M."/>
        </authorList>
    </citation>
    <scope>NUCLEOTIDE SEQUENCE</scope>
    <source>
        <strain evidence="1">MB598</strain>
    </source>
</reference>
<comment type="caution">
    <text evidence="1">The sequence shown here is derived from an EMBL/GenBank/DDBJ whole genome shotgun (WGS) entry which is preliminary data.</text>
</comment>
<name>A0ACC5VXF5_9GAMM</name>
<protein>
    <submittedName>
        <fullName evidence="1">Flagellar hook-length control protein FliK</fullName>
    </submittedName>
</protein>
<keyword evidence="1" id="KW-0282">Flagellum</keyword>
<accession>A0ACC5VXF5</accession>
<evidence type="ECO:0000313" key="1">
    <source>
        <dbReference type="EMBL" id="MBZ5488550.1"/>
    </source>
</evidence>
<evidence type="ECO:0000313" key="2">
    <source>
        <dbReference type="Proteomes" id="UP001319846"/>
    </source>
</evidence>
<proteinExistence type="predicted"/>
<sequence>MNLQLLLSGVQHQDASSPARPALTGPLESSQALFRQALSQAASASAQPPATNLAHAGIGEEPAAALLDILHSLGFELSEAELSTLLSQLSLASEETLPSLLARDTSAGEASTPLEEIAERLKLMASFSDVSASQASPIAVPTLESIARQLDLGEDETASLISTLQALIDPRQPLGAGVAGTFELSEDEVAQVSSTLSTLLAPLKGDSKQASPLPLAEPARQASFALTSMAQWRSDAAALDAYRPNASYSPAASLLNPSFTSLASQDIMAALAPADGTTLDDLMPLRAGQMAGGLQPFVPSSPLAEGATGTALPSFIGTPVTSPAWPSQLGQQLIQFSQRGGDQQVQMQLHPAELGPLSITLKMTDQGTQAHFLSAHAQVRQVIEHAIPQLRETLAEQGISLGETSVGEQQHHREQSPSRSGKGAIADASSGDSLLPDGSHDGTAMPDSTTLTLDGRVDLYA</sequence>
<keyword evidence="1" id="KW-0966">Cell projection</keyword>
<gene>
    <name evidence="1" type="ORF">HW452_13550</name>
</gene>
<keyword evidence="2" id="KW-1185">Reference proteome</keyword>
<dbReference type="Proteomes" id="UP001319846">
    <property type="component" value="Unassembled WGS sequence"/>
</dbReference>
<keyword evidence="1" id="KW-0969">Cilium</keyword>
<dbReference type="EMBL" id="JABYQT010000009">
    <property type="protein sequence ID" value="MBZ5488550.1"/>
    <property type="molecule type" value="Genomic_DNA"/>
</dbReference>